<dbReference type="AlphaFoldDB" id="A0A3R7KL78"/>
<proteinExistence type="predicted"/>
<comment type="caution">
    <text evidence="1">The sequence shown here is derived from an EMBL/GenBank/DDBJ whole genome shotgun (WGS) entry which is preliminary data.</text>
</comment>
<dbReference type="PANTHER" id="PTHR17985:SF8">
    <property type="entry name" value="TRANSPORT AND GOLGI ORGANIZATION PROTEIN 2 HOMOLOG"/>
    <property type="match status" value="1"/>
</dbReference>
<dbReference type="OrthoDB" id="191601at2759"/>
<dbReference type="RefSeq" id="XP_029226083.1">
    <property type="nucleotide sequence ID" value="XM_029373809.1"/>
</dbReference>
<protein>
    <submittedName>
        <fullName evidence="1">Uncharacterized protein</fullName>
    </submittedName>
</protein>
<dbReference type="EMBL" id="MKKU01000503">
    <property type="protein sequence ID" value="RNF09712.1"/>
    <property type="molecule type" value="Genomic_DNA"/>
</dbReference>
<evidence type="ECO:0000313" key="1">
    <source>
        <dbReference type="EMBL" id="RNF09712.1"/>
    </source>
</evidence>
<reference evidence="1 2" key="1">
    <citation type="journal article" date="2018" name="BMC Genomics">
        <title>Genomic comparison of Trypanosoma conorhini and Trypanosoma rangeli to Trypanosoma cruzi strains of high and low virulence.</title>
        <authorList>
            <person name="Bradwell K.R."/>
            <person name="Koparde V.N."/>
            <person name="Matveyev A.V."/>
            <person name="Serrano M.G."/>
            <person name="Alves J.M."/>
            <person name="Parikh H."/>
            <person name="Huang B."/>
            <person name="Lee V."/>
            <person name="Espinosa-Alvarez O."/>
            <person name="Ortiz P.A."/>
            <person name="Costa-Martins A.G."/>
            <person name="Teixeira M.M."/>
            <person name="Buck G.A."/>
        </authorList>
    </citation>
    <scope>NUCLEOTIDE SEQUENCE [LARGE SCALE GENOMIC DNA]</scope>
    <source>
        <strain evidence="1 2">025E</strain>
    </source>
</reference>
<name>A0A3R7KL78_9TRYP</name>
<dbReference type="Proteomes" id="UP000284403">
    <property type="component" value="Unassembled WGS sequence"/>
</dbReference>
<accession>A0A3R7KL78</accession>
<evidence type="ECO:0000313" key="2">
    <source>
        <dbReference type="Proteomes" id="UP000284403"/>
    </source>
</evidence>
<dbReference type="GeneID" id="40320553"/>
<dbReference type="PANTHER" id="PTHR17985">
    <property type="entry name" value="SER/THR-RICH PROTEIN T10 IN DGCR REGION"/>
    <property type="match status" value="1"/>
</dbReference>
<gene>
    <name evidence="1" type="ORF">Tco025E_06942</name>
</gene>
<dbReference type="Pfam" id="PF05742">
    <property type="entry name" value="TANGO2"/>
    <property type="match status" value="1"/>
</dbReference>
<keyword evidence="2" id="KW-1185">Reference proteome</keyword>
<sequence>MCILAFVTQLSQRFPLVLVSNRDEVRSRMTRPLGVSASTGLLWAADGVAGGSWLGLNVHDGRFATLTNCNRSPTAPLRLGDDAAIPASWRGAMPLDEVVRRMRVRSTAAEDGGTNVSLEFIPHISRGHIVRDFLREGKTPGDFLPPQSSPSHSFSSAEMELMRLRPSLAPPYFEGYNLLTAESLFDSRQLRLLYTTNRYAAEHKSPAQHGVVHCLANSYLDNWKEPKSALLRERFEEAVSKFIPIDAAPYDAEYVADSLVSHCLCLQPEFDLQKEIMAGSRSPEVLREYEDVLQASLPYNGYKGEEELKKLYGEGLCPPVHFPTKFYRDIANYHERNIFCSHSMYGTRTQTAVVVEKLRDGDGTIVHFSQRECDVAGAHKPWRHFAVPSPSMC</sequence>
<dbReference type="InterPro" id="IPR008551">
    <property type="entry name" value="TANGO2"/>
</dbReference>
<organism evidence="1 2">
    <name type="scientific">Trypanosoma conorhini</name>
    <dbReference type="NCBI Taxonomy" id="83891"/>
    <lineage>
        <taxon>Eukaryota</taxon>
        <taxon>Discoba</taxon>
        <taxon>Euglenozoa</taxon>
        <taxon>Kinetoplastea</taxon>
        <taxon>Metakinetoplastina</taxon>
        <taxon>Trypanosomatida</taxon>
        <taxon>Trypanosomatidae</taxon>
        <taxon>Trypanosoma</taxon>
    </lineage>
</organism>